<dbReference type="InterPro" id="IPR011118">
    <property type="entry name" value="Tannase/feruloyl_esterase"/>
</dbReference>
<feature type="chain" id="PRO_5005145748" description="Carboxylic ester hydrolase" evidence="10">
    <location>
        <begin position="23"/>
        <end position="542"/>
    </location>
</feature>
<keyword evidence="3" id="KW-0119">Carbohydrate metabolism</keyword>
<keyword evidence="3" id="KW-0624">Polysaccharide degradation</keyword>
<keyword evidence="3" id="KW-0858">Xylan degradation</keyword>
<evidence type="ECO:0000256" key="1">
    <source>
        <dbReference type="ARBA" id="ARBA00006249"/>
    </source>
</evidence>
<keyword evidence="5 10" id="KW-0732">Signal</keyword>
<dbReference type="SUPFAM" id="SSF53474">
    <property type="entry name" value="alpha/beta-Hydrolases"/>
    <property type="match status" value="1"/>
</dbReference>
<feature type="signal peptide" evidence="10">
    <location>
        <begin position="1"/>
        <end position="22"/>
    </location>
</feature>
<dbReference type="EC" id="3.1.1.-" evidence="10"/>
<dbReference type="KEGG" id="psq:PUNSTDRAFT_47644"/>
<evidence type="ECO:0000256" key="4">
    <source>
        <dbReference type="ARBA" id="ARBA00022723"/>
    </source>
</evidence>
<evidence type="ECO:0000256" key="5">
    <source>
        <dbReference type="ARBA" id="ARBA00022729"/>
    </source>
</evidence>
<dbReference type="eggNOG" id="ENOG502QPXZ">
    <property type="taxonomic scope" value="Eukaryota"/>
</dbReference>
<comment type="similarity">
    <text evidence="1 10">Belongs to the tannase family.</text>
</comment>
<keyword evidence="7" id="KW-0106">Calcium</keyword>
<name>R7S2M6_PUNST</name>
<dbReference type="EMBL" id="JH687556">
    <property type="protein sequence ID" value="EIN04104.1"/>
    <property type="molecule type" value="Genomic_DNA"/>
</dbReference>
<evidence type="ECO:0000256" key="8">
    <source>
        <dbReference type="ARBA" id="ARBA00023157"/>
    </source>
</evidence>
<gene>
    <name evidence="11" type="ORF">PUNSTDRAFT_47644</name>
</gene>
<accession>R7S2M6</accession>
<reference evidence="12" key="1">
    <citation type="journal article" date="2012" name="Science">
        <title>The Paleozoic origin of enzymatic lignin decomposition reconstructed from 31 fungal genomes.</title>
        <authorList>
            <person name="Floudas D."/>
            <person name="Binder M."/>
            <person name="Riley R."/>
            <person name="Barry K."/>
            <person name="Blanchette R.A."/>
            <person name="Henrissat B."/>
            <person name="Martinez A.T."/>
            <person name="Otillar R."/>
            <person name="Spatafora J.W."/>
            <person name="Yadav J.S."/>
            <person name="Aerts A."/>
            <person name="Benoit I."/>
            <person name="Boyd A."/>
            <person name="Carlson A."/>
            <person name="Copeland A."/>
            <person name="Coutinho P.M."/>
            <person name="de Vries R.P."/>
            <person name="Ferreira P."/>
            <person name="Findley K."/>
            <person name="Foster B."/>
            <person name="Gaskell J."/>
            <person name="Glotzer D."/>
            <person name="Gorecki P."/>
            <person name="Heitman J."/>
            <person name="Hesse C."/>
            <person name="Hori C."/>
            <person name="Igarashi K."/>
            <person name="Jurgens J.A."/>
            <person name="Kallen N."/>
            <person name="Kersten P."/>
            <person name="Kohler A."/>
            <person name="Kuees U."/>
            <person name="Kumar T.K.A."/>
            <person name="Kuo A."/>
            <person name="LaButti K."/>
            <person name="Larrondo L.F."/>
            <person name="Lindquist E."/>
            <person name="Ling A."/>
            <person name="Lombard V."/>
            <person name="Lucas S."/>
            <person name="Lundell T."/>
            <person name="Martin R."/>
            <person name="McLaughlin D.J."/>
            <person name="Morgenstern I."/>
            <person name="Morin E."/>
            <person name="Murat C."/>
            <person name="Nagy L.G."/>
            <person name="Nolan M."/>
            <person name="Ohm R.A."/>
            <person name="Patyshakuliyeva A."/>
            <person name="Rokas A."/>
            <person name="Ruiz-Duenas F.J."/>
            <person name="Sabat G."/>
            <person name="Salamov A."/>
            <person name="Samejima M."/>
            <person name="Schmutz J."/>
            <person name="Slot J.C."/>
            <person name="St John F."/>
            <person name="Stenlid J."/>
            <person name="Sun H."/>
            <person name="Sun S."/>
            <person name="Syed K."/>
            <person name="Tsang A."/>
            <person name="Wiebenga A."/>
            <person name="Young D."/>
            <person name="Pisabarro A."/>
            <person name="Eastwood D.C."/>
            <person name="Martin F."/>
            <person name="Cullen D."/>
            <person name="Grigoriev I.V."/>
            <person name="Hibbett D.S."/>
        </authorList>
    </citation>
    <scope>NUCLEOTIDE SEQUENCE [LARGE SCALE GENOMIC DNA]</scope>
    <source>
        <strain evidence="12">HHB-11173 SS5</strain>
    </source>
</reference>
<dbReference type="Pfam" id="PF07519">
    <property type="entry name" value="Tannase"/>
    <property type="match status" value="2"/>
</dbReference>
<dbReference type="GO" id="GO:0046872">
    <property type="term" value="F:metal ion binding"/>
    <property type="evidence" value="ECO:0007669"/>
    <property type="project" value="UniProtKB-KW"/>
</dbReference>
<dbReference type="GO" id="GO:0045493">
    <property type="term" value="P:xylan catabolic process"/>
    <property type="evidence" value="ECO:0007669"/>
    <property type="project" value="UniProtKB-KW"/>
</dbReference>
<evidence type="ECO:0000313" key="11">
    <source>
        <dbReference type="EMBL" id="EIN04104.1"/>
    </source>
</evidence>
<keyword evidence="8" id="KW-1015">Disulfide bond</keyword>
<dbReference type="Proteomes" id="UP000054196">
    <property type="component" value="Unassembled WGS sequence"/>
</dbReference>
<evidence type="ECO:0000313" key="12">
    <source>
        <dbReference type="Proteomes" id="UP000054196"/>
    </source>
</evidence>
<sequence>MHRRSLRLLFVLIHVYLQVAGGAYIAPRASDTGADACAAFKYIDPGVAETTADNEFYEAGGRVHIENPSSSINSTHLPAFCRVQIKVVTNPATNKTANAEVWLPEDWNGRFLAVGNGGHSGGVTVEDLGFVAVAQGFAGVSTDTGHNGTSGDTPWPLHNDDAIIDWSWRAMHVSVQVGKEVVKQYYQQAANKSYYIGCSTGGRQGLKEVQMFPEDFDGVVVGSPANWMTHVQPWSLHVNGLVQPVNSSGWISADTWQNLIHNEVLKQCDGLDGVEDGILNDPTQCNFDPSPITCPTHATDSSDCLTSAQVAAFTQVFSDYVEANNTFIFNGLYLGGELDYPNALVGDHVSTLALYYERYFVMNDSDWHVSELDLAAIELGDKLDVGQANAIEANISAFTNSPHNGKIIHYVGLADQLISPGNSKLYYDSVKSFMEDNDLGDIDDAYRLFPVPGMKHCKEGFGANAFGGVMQASSGQPPLENDSKHNILQALVAWVENGAEPVRLEAAWYVDDDHNNGIGFTRPLCKLSEQNVKLDAAADMGT</sequence>
<dbReference type="RefSeq" id="XP_007388575.1">
    <property type="nucleotide sequence ID" value="XM_007388513.1"/>
</dbReference>
<dbReference type="Gene3D" id="3.40.50.1820">
    <property type="entry name" value="alpha/beta hydrolase"/>
    <property type="match status" value="1"/>
</dbReference>
<dbReference type="OrthoDB" id="3039123at2759"/>
<comment type="catalytic activity">
    <reaction evidence="9">
        <text>feruloyl-polysaccharide + H2O = ferulate + polysaccharide.</text>
        <dbReference type="EC" id="3.1.1.73"/>
    </reaction>
</comment>
<keyword evidence="12" id="KW-1185">Reference proteome</keyword>
<dbReference type="GO" id="GO:0030600">
    <property type="term" value="F:feruloyl esterase activity"/>
    <property type="evidence" value="ECO:0007669"/>
    <property type="project" value="UniProtKB-EC"/>
</dbReference>
<evidence type="ECO:0000256" key="6">
    <source>
        <dbReference type="ARBA" id="ARBA00022801"/>
    </source>
</evidence>
<dbReference type="OMA" id="KGSELYY"/>
<protein>
    <recommendedName>
        <fullName evidence="10">Carboxylic ester hydrolase</fullName>
        <ecNumber evidence="10">3.1.1.-</ecNumber>
    </recommendedName>
</protein>
<dbReference type="HOGENOM" id="CLU_014819_1_1_1"/>
<dbReference type="PANTHER" id="PTHR33938">
    <property type="entry name" value="FERULOYL ESTERASE B-RELATED"/>
    <property type="match status" value="1"/>
</dbReference>
<dbReference type="InterPro" id="IPR029058">
    <property type="entry name" value="AB_hydrolase_fold"/>
</dbReference>
<dbReference type="PANTHER" id="PTHR33938:SF15">
    <property type="entry name" value="FERULOYL ESTERASE B-RELATED"/>
    <property type="match status" value="1"/>
</dbReference>
<evidence type="ECO:0000256" key="2">
    <source>
        <dbReference type="ARBA" id="ARBA00022487"/>
    </source>
</evidence>
<proteinExistence type="inferred from homology"/>
<evidence type="ECO:0000256" key="3">
    <source>
        <dbReference type="ARBA" id="ARBA00022651"/>
    </source>
</evidence>
<dbReference type="GeneID" id="18882907"/>
<keyword evidence="2" id="KW-0719">Serine esterase</keyword>
<organism evidence="11 12">
    <name type="scientific">Punctularia strigosozonata (strain HHB-11173)</name>
    <name type="common">White-rot fungus</name>
    <dbReference type="NCBI Taxonomy" id="741275"/>
    <lineage>
        <taxon>Eukaryota</taxon>
        <taxon>Fungi</taxon>
        <taxon>Dikarya</taxon>
        <taxon>Basidiomycota</taxon>
        <taxon>Agaricomycotina</taxon>
        <taxon>Agaricomycetes</taxon>
        <taxon>Corticiales</taxon>
        <taxon>Punctulariaceae</taxon>
        <taxon>Punctularia</taxon>
    </lineage>
</organism>
<keyword evidence="4" id="KW-0479">Metal-binding</keyword>
<dbReference type="AlphaFoldDB" id="R7S2M6"/>
<evidence type="ECO:0000256" key="9">
    <source>
        <dbReference type="ARBA" id="ARBA00034075"/>
    </source>
</evidence>
<evidence type="ECO:0000256" key="7">
    <source>
        <dbReference type="ARBA" id="ARBA00022837"/>
    </source>
</evidence>
<evidence type="ECO:0000256" key="10">
    <source>
        <dbReference type="RuleBase" id="RU361238"/>
    </source>
</evidence>
<keyword evidence="6 10" id="KW-0378">Hydrolase</keyword>